<feature type="domain" description="Spore germination GerAC-like C-terminal" evidence="8">
    <location>
        <begin position="198"/>
        <end position="371"/>
    </location>
</feature>
<dbReference type="PANTHER" id="PTHR35789">
    <property type="entry name" value="SPORE GERMINATION PROTEIN B3"/>
    <property type="match status" value="1"/>
</dbReference>
<evidence type="ECO:0000256" key="4">
    <source>
        <dbReference type="ARBA" id="ARBA00022729"/>
    </source>
</evidence>
<dbReference type="RefSeq" id="WP_006675813.1">
    <property type="nucleotide sequence ID" value="NZ_AHKH01000011.1"/>
</dbReference>
<dbReference type="Proteomes" id="UP000003900">
    <property type="component" value="Unassembled WGS sequence"/>
</dbReference>
<organism evidence="10 11">
    <name type="scientific">Paenibacillus dendritiformis C454</name>
    <dbReference type="NCBI Taxonomy" id="1131935"/>
    <lineage>
        <taxon>Bacteria</taxon>
        <taxon>Bacillati</taxon>
        <taxon>Bacillota</taxon>
        <taxon>Bacilli</taxon>
        <taxon>Bacillales</taxon>
        <taxon>Paenibacillaceae</taxon>
        <taxon>Paenibacillus</taxon>
    </lineage>
</organism>
<evidence type="ECO:0000256" key="5">
    <source>
        <dbReference type="ARBA" id="ARBA00023136"/>
    </source>
</evidence>
<dbReference type="EMBL" id="AHKH01000011">
    <property type="protein sequence ID" value="EHQ63163.1"/>
    <property type="molecule type" value="Genomic_DNA"/>
</dbReference>
<evidence type="ECO:0000313" key="10">
    <source>
        <dbReference type="EMBL" id="EHQ63163.1"/>
    </source>
</evidence>
<dbReference type="InterPro" id="IPR057336">
    <property type="entry name" value="GerAC_N"/>
</dbReference>
<protein>
    <submittedName>
        <fullName evidence="10">Spore germination B3 GerAC family protein</fullName>
    </submittedName>
</protein>
<keyword evidence="5" id="KW-0472">Membrane</keyword>
<comment type="similarity">
    <text evidence="2">Belongs to the GerABKC lipoprotein family.</text>
</comment>
<comment type="caution">
    <text evidence="10">The sequence shown here is derived from an EMBL/GenBank/DDBJ whole genome shotgun (WGS) entry which is preliminary data.</text>
</comment>
<dbReference type="InterPro" id="IPR008844">
    <property type="entry name" value="Spore_GerAC-like"/>
</dbReference>
<proteinExistence type="inferred from homology"/>
<evidence type="ECO:0000256" key="1">
    <source>
        <dbReference type="ARBA" id="ARBA00004635"/>
    </source>
</evidence>
<dbReference type="Pfam" id="PF05504">
    <property type="entry name" value="Spore_GerAC"/>
    <property type="match status" value="1"/>
</dbReference>
<keyword evidence="6" id="KW-0564">Palmitate</keyword>
<keyword evidence="3" id="KW-0309">Germination</keyword>
<comment type="subcellular location">
    <subcellularLocation>
        <location evidence="1">Membrane</location>
        <topology evidence="1">Lipid-anchor</topology>
    </subcellularLocation>
</comment>
<dbReference type="InterPro" id="IPR046953">
    <property type="entry name" value="Spore_GerAC-like_C"/>
</dbReference>
<accession>H3SCR0</accession>
<dbReference type="GO" id="GO:0009847">
    <property type="term" value="P:spore germination"/>
    <property type="evidence" value="ECO:0007669"/>
    <property type="project" value="InterPro"/>
</dbReference>
<evidence type="ECO:0000256" key="7">
    <source>
        <dbReference type="ARBA" id="ARBA00023288"/>
    </source>
</evidence>
<keyword evidence="11" id="KW-1185">Reference proteome</keyword>
<evidence type="ECO:0000259" key="9">
    <source>
        <dbReference type="Pfam" id="PF25198"/>
    </source>
</evidence>
<keyword evidence="7" id="KW-0449">Lipoprotein</keyword>
<feature type="domain" description="Spore germination protein N-terminal" evidence="9">
    <location>
        <begin position="24"/>
        <end position="189"/>
    </location>
</feature>
<reference evidence="10 11" key="1">
    <citation type="journal article" date="2012" name="J. Bacteriol.">
        <title>Genome Sequence of the Pattern-Forming Social Bacterium Paenibacillus dendritiformis C454 Chiral Morphotype.</title>
        <authorList>
            <person name="Sirota-Madi A."/>
            <person name="Olender T."/>
            <person name="Helman Y."/>
            <person name="Brainis I."/>
            <person name="Finkelshtein A."/>
            <person name="Roth D."/>
            <person name="Hagai E."/>
            <person name="Leshkowitz D."/>
            <person name="Brodsky L."/>
            <person name="Galatenko V."/>
            <person name="Nikolaev V."/>
            <person name="Gutnick D.L."/>
            <person name="Lancet D."/>
            <person name="Ben-Jacob E."/>
        </authorList>
    </citation>
    <scope>NUCLEOTIDE SEQUENCE [LARGE SCALE GENOMIC DNA]</scope>
    <source>
        <strain evidence="10 11">C454</strain>
    </source>
</reference>
<evidence type="ECO:0000313" key="11">
    <source>
        <dbReference type="Proteomes" id="UP000003900"/>
    </source>
</evidence>
<keyword evidence="4" id="KW-0732">Signal</keyword>
<dbReference type="Gene3D" id="3.30.300.210">
    <property type="entry name" value="Nutrient germinant receptor protein C, domain 3"/>
    <property type="match status" value="1"/>
</dbReference>
<evidence type="ECO:0000256" key="3">
    <source>
        <dbReference type="ARBA" id="ARBA00022544"/>
    </source>
</evidence>
<dbReference type="Pfam" id="PF25198">
    <property type="entry name" value="Spore_GerAC_N"/>
    <property type="match status" value="1"/>
</dbReference>
<gene>
    <name evidence="10" type="ORF">PDENDC454_06515</name>
</gene>
<name>H3SCR0_9BACL</name>
<sequence>MMRRAITIVILLLIVLPLPGCASYTTIENMTLSLLLGIDLDEEGNLLLAISSPVFSKEAEDNEEEFEVRSTTLRHSREEFDKRALGMTIAGKTQIVVVGKRLAAEENWAALLDPFYRDTRSTVSARVVYFDGPISDLIRYSAKDKPRLPLYLSKLVDTGLQRNETTKTTIQEFHRHLHEKGLTPSITALRKDEELALTGTALLDKSSRFKMLANSDETKLIYILRNKTKGEFPFTLRLPMSPGKGPENVDMKQLSINLHSIKPKIQARYAQGRFVFDVNVRSIVYVTERLFPFDVMSPYHELEQKIAANLEEQFNSLIRKLQKARIDPAGFGMYARAHAYPQWKKAKEHWEDYFEEATVNVKVKVKIVGMGAVK</sequence>
<evidence type="ECO:0000256" key="2">
    <source>
        <dbReference type="ARBA" id="ARBA00007886"/>
    </source>
</evidence>
<evidence type="ECO:0000259" key="8">
    <source>
        <dbReference type="Pfam" id="PF05504"/>
    </source>
</evidence>
<dbReference type="InterPro" id="IPR038501">
    <property type="entry name" value="Spore_GerAC_C_sf"/>
</dbReference>
<evidence type="ECO:0000256" key="6">
    <source>
        <dbReference type="ARBA" id="ARBA00023139"/>
    </source>
</evidence>
<dbReference type="NCBIfam" id="TIGR02887">
    <property type="entry name" value="spore_ger_x_C"/>
    <property type="match status" value="1"/>
</dbReference>
<dbReference type="PATRIC" id="fig|1131935.3.peg.1315"/>
<dbReference type="AlphaFoldDB" id="H3SCR0"/>
<dbReference type="GO" id="GO:0016020">
    <property type="term" value="C:membrane"/>
    <property type="evidence" value="ECO:0007669"/>
    <property type="project" value="UniProtKB-SubCell"/>
</dbReference>
<dbReference type="STRING" id="1131935.PDENDC454_06515"/>
<dbReference type="PANTHER" id="PTHR35789:SF1">
    <property type="entry name" value="SPORE GERMINATION PROTEIN B3"/>
    <property type="match status" value="1"/>
</dbReference>